<evidence type="ECO:0000313" key="1">
    <source>
        <dbReference type="EMBL" id="GAI73382.1"/>
    </source>
</evidence>
<feature type="non-terminal residue" evidence="1">
    <location>
        <position position="84"/>
    </location>
</feature>
<dbReference type="EMBL" id="BARW01014112">
    <property type="protein sequence ID" value="GAI73382.1"/>
    <property type="molecule type" value="Genomic_DNA"/>
</dbReference>
<accession>X1QXU4</accession>
<name>X1QXU4_9ZZZZ</name>
<reference evidence="1" key="1">
    <citation type="journal article" date="2014" name="Front. Microbiol.">
        <title>High frequency of phylogenetically diverse reductive dehalogenase-homologous genes in deep subseafloor sedimentary metagenomes.</title>
        <authorList>
            <person name="Kawai M."/>
            <person name="Futagami T."/>
            <person name="Toyoda A."/>
            <person name="Takaki Y."/>
            <person name="Nishi S."/>
            <person name="Hori S."/>
            <person name="Arai W."/>
            <person name="Tsubouchi T."/>
            <person name="Morono Y."/>
            <person name="Uchiyama I."/>
            <person name="Ito T."/>
            <person name="Fujiyama A."/>
            <person name="Inagaki F."/>
            <person name="Takami H."/>
        </authorList>
    </citation>
    <scope>NUCLEOTIDE SEQUENCE</scope>
    <source>
        <strain evidence="1">Expedition CK06-06</strain>
    </source>
</reference>
<gene>
    <name evidence="1" type="ORF">S12H4_25300</name>
</gene>
<protein>
    <submittedName>
        <fullName evidence="1">Uncharacterized protein</fullName>
    </submittedName>
</protein>
<dbReference type="AlphaFoldDB" id="X1QXU4"/>
<comment type="caution">
    <text evidence="1">The sequence shown here is derived from an EMBL/GenBank/DDBJ whole genome shotgun (WGS) entry which is preliminary data.</text>
</comment>
<organism evidence="1">
    <name type="scientific">marine sediment metagenome</name>
    <dbReference type="NCBI Taxonomy" id="412755"/>
    <lineage>
        <taxon>unclassified sequences</taxon>
        <taxon>metagenomes</taxon>
        <taxon>ecological metagenomes</taxon>
    </lineage>
</organism>
<feature type="non-terminal residue" evidence="1">
    <location>
        <position position="1"/>
    </location>
</feature>
<proteinExistence type="predicted"/>
<sequence>PKVYQVTSIVKEWDNYKEVPFGWFLIDRKKPLIPYKEGIMNYVEGDLYSESAIDELFTNQEAKQLVAYLEKEHKDDTLKISIDE</sequence>